<name>A0ABC9Z4A5_9NOCA</name>
<comment type="caution">
    <text evidence="2">The sequence shown here is derived from an EMBL/GenBank/DDBJ whole genome shotgun (WGS) entry which is preliminary data.</text>
</comment>
<feature type="compositionally biased region" description="Polar residues" evidence="1">
    <location>
        <begin position="1"/>
        <end position="11"/>
    </location>
</feature>
<evidence type="ECO:0000313" key="2">
    <source>
        <dbReference type="EMBL" id="GAP31853.1"/>
    </source>
</evidence>
<protein>
    <submittedName>
        <fullName evidence="2">Uncharacterized protein</fullName>
    </submittedName>
</protein>
<dbReference type="Proteomes" id="UP000037179">
    <property type="component" value="Unassembled WGS sequence"/>
</dbReference>
<reference evidence="2 3" key="2">
    <citation type="journal article" date="2016" name="Genome Announc.">
        <title>Draft Genome Sequence of Erythromycin- and Oxytetracycline-Sensitive Nocardia seriolae Strain U-1 (NBRC 110359).</title>
        <authorList>
            <person name="Imajoh M."/>
            <person name="Sukeda M."/>
            <person name="Shimizu M."/>
            <person name="Yamane J."/>
            <person name="Ohnishi K."/>
            <person name="Oshima S."/>
        </authorList>
    </citation>
    <scope>NUCLEOTIDE SEQUENCE [LARGE SCALE GENOMIC DNA]</scope>
    <source>
        <strain evidence="2 3">U-1</strain>
    </source>
</reference>
<evidence type="ECO:0000313" key="3">
    <source>
        <dbReference type="Proteomes" id="UP000037179"/>
    </source>
</evidence>
<organism evidence="2 3">
    <name type="scientific">Nocardia seriolae</name>
    <dbReference type="NCBI Taxonomy" id="37332"/>
    <lineage>
        <taxon>Bacteria</taxon>
        <taxon>Bacillati</taxon>
        <taxon>Actinomycetota</taxon>
        <taxon>Actinomycetes</taxon>
        <taxon>Mycobacteriales</taxon>
        <taxon>Nocardiaceae</taxon>
        <taxon>Nocardia</taxon>
    </lineage>
</organism>
<dbReference type="EMBL" id="BBYQ01000130">
    <property type="protein sequence ID" value="GAP31853.1"/>
    <property type="molecule type" value="Genomic_DNA"/>
</dbReference>
<dbReference type="AlphaFoldDB" id="A0ABC9Z4A5"/>
<reference evidence="3" key="1">
    <citation type="submission" date="2015-07" db="EMBL/GenBank/DDBJ databases">
        <title>Nocardia seriolae U-1 whole genome shotgun sequence.</title>
        <authorList>
            <person name="Imajoh M."/>
            <person name="Fukumoto Y."/>
            <person name="Sukeda M."/>
            <person name="Yamane J."/>
            <person name="Yamasaki K."/>
            <person name="Shimizu M."/>
            <person name="Ohnishi K."/>
            <person name="Oshima S."/>
        </authorList>
    </citation>
    <scope>NUCLEOTIDE SEQUENCE [LARGE SCALE GENOMIC DNA]</scope>
    <source>
        <strain evidence="3">U-1</strain>
    </source>
</reference>
<proteinExistence type="predicted"/>
<evidence type="ECO:0000256" key="1">
    <source>
        <dbReference type="SAM" id="MobiDB-lite"/>
    </source>
</evidence>
<keyword evidence="3" id="KW-1185">Reference proteome</keyword>
<sequence>MTVESNATSEVDNMIAARIGPRSDRNPTDNCASVAVIATPSRLVS</sequence>
<accession>A0ABC9Z4A5</accession>
<feature type="region of interest" description="Disordered" evidence="1">
    <location>
        <begin position="1"/>
        <end position="30"/>
    </location>
</feature>
<feature type="non-terminal residue" evidence="2">
    <location>
        <position position="45"/>
    </location>
</feature>
<gene>
    <name evidence="2" type="ORF">NSK11_contig00130-0001</name>
</gene>